<dbReference type="InterPro" id="IPR051164">
    <property type="entry name" value="NmrA-like_oxidored"/>
</dbReference>
<keyword evidence="5" id="KW-1185">Reference proteome</keyword>
<evidence type="ECO:0000256" key="2">
    <source>
        <dbReference type="ARBA" id="ARBA00022857"/>
    </source>
</evidence>
<dbReference type="SUPFAM" id="SSF51735">
    <property type="entry name" value="NAD(P)-binding Rossmann-fold domains"/>
    <property type="match status" value="1"/>
</dbReference>
<accession>A0A9W8ZDF5</accession>
<sequence length="313" mass="34330">MSPSFLVVGATGNTGRGVVEILSRTLDSSHAFSKYHILAQTRSAGSDTAKELAKLPHVEIVETKWPEITAEWLREHQVARAFIASHNQPNQFAEESTFHVAALRAGVEYVVRISTTAANVRPDCNAYYPRTHWAIETLLESPPFEKLHWTSLQPNVFSPLVLSTAAEMIKRIRAGEKQGTLRLFASADAPVGIIHPYDVSRVAAKLLLQEDTSAHNKAKYSLNGPVDVTGEQIVAMVEERIGAKVEDVRFEDMTFLDEMVAATTESKNVIASIKHAPETAWAGMCTAESTSKAILQLAVAEKTPADVLEMLLQ</sequence>
<evidence type="ECO:0000313" key="4">
    <source>
        <dbReference type="EMBL" id="KAJ4403670.1"/>
    </source>
</evidence>
<evidence type="ECO:0000259" key="3">
    <source>
        <dbReference type="Pfam" id="PF05368"/>
    </source>
</evidence>
<evidence type="ECO:0000313" key="5">
    <source>
        <dbReference type="Proteomes" id="UP001140510"/>
    </source>
</evidence>
<dbReference type="AlphaFoldDB" id="A0A9W8ZDF5"/>
<dbReference type="GO" id="GO:0005634">
    <property type="term" value="C:nucleus"/>
    <property type="evidence" value="ECO:0007669"/>
    <property type="project" value="TreeGrafter"/>
</dbReference>
<dbReference type="InterPro" id="IPR036291">
    <property type="entry name" value="NAD(P)-bd_dom_sf"/>
</dbReference>
<dbReference type="EMBL" id="JAPEVA010000049">
    <property type="protein sequence ID" value="KAJ4403670.1"/>
    <property type="molecule type" value="Genomic_DNA"/>
</dbReference>
<dbReference type="Gene3D" id="3.90.25.10">
    <property type="entry name" value="UDP-galactose 4-epimerase, domain 1"/>
    <property type="match status" value="1"/>
</dbReference>
<dbReference type="InterPro" id="IPR008030">
    <property type="entry name" value="NmrA-like"/>
</dbReference>
<evidence type="ECO:0000256" key="1">
    <source>
        <dbReference type="ARBA" id="ARBA00006328"/>
    </source>
</evidence>
<dbReference type="PANTHER" id="PTHR42748:SF31">
    <property type="entry name" value="NMRA-LIKE DOMAIN-CONTAINING PROTEIN-RELATED"/>
    <property type="match status" value="1"/>
</dbReference>
<protein>
    <recommendedName>
        <fullName evidence="3">NmrA-like domain-containing protein</fullName>
    </recommendedName>
</protein>
<dbReference type="OrthoDB" id="413314at2759"/>
<keyword evidence="2" id="KW-0521">NADP</keyword>
<feature type="domain" description="NmrA-like" evidence="3">
    <location>
        <begin position="6"/>
        <end position="258"/>
    </location>
</feature>
<reference evidence="4" key="1">
    <citation type="submission" date="2022-10" db="EMBL/GenBank/DDBJ databases">
        <title>Tapping the CABI collections for fungal endophytes: first genome assemblies for Collariella, Neodidymelliopsis, Ascochyta clinopodiicola, Didymella pomorum, Didymosphaeria variabile, Neocosmospora piperis and Neocucurbitaria cava.</title>
        <authorList>
            <person name="Hill R."/>
        </authorList>
    </citation>
    <scope>NUCLEOTIDE SEQUENCE</scope>
    <source>
        <strain evidence="4">IMI 355091</strain>
    </source>
</reference>
<proteinExistence type="inferred from homology"/>
<dbReference type="Proteomes" id="UP001140510">
    <property type="component" value="Unassembled WGS sequence"/>
</dbReference>
<comment type="similarity">
    <text evidence="1">Belongs to the NmrA-type oxidoreductase family.</text>
</comment>
<gene>
    <name evidence="4" type="ORF">N0V91_006370</name>
</gene>
<dbReference type="Pfam" id="PF05368">
    <property type="entry name" value="NmrA"/>
    <property type="match status" value="1"/>
</dbReference>
<name>A0A9W8ZDF5_9PLEO</name>
<dbReference type="Gene3D" id="3.40.50.720">
    <property type="entry name" value="NAD(P)-binding Rossmann-like Domain"/>
    <property type="match status" value="1"/>
</dbReference>
<comment type="caution">
    <text evidence="4">The sequence shown here is derived from an EMBL/GenBank/DDBJ whole genome shotgun (WGS) entry which is preliminary data.</text>
</comment>
<organism evidence="4 5">
    <name type="scientific">Didymella pomorum</name>
    <dbReference type="NCBI Taxonomy" id="749634"/>
    <lineage>
        <taxon>Eukaryota</taxon>
        <taxon>Fungi</taxon>
        <taxon>Dikarya</taxon>
        <taxon>Ascomycota</taxon>
        <taxon>Pezizomycotina</taxon>
        <taxon>Dothideomycetes</taxon>
        <taxon>Pleosporomycetidae</taxon>
        <taxon>Pleosporales</taxon>
        <taxon>Pleosporineae</taxon>
        <taxon>Didymellaceae</taxon>
        <taxon>Didymella</taxon>
    </lineage>
</organism>
<dbReference type="PANTHER" id="PTHR42748">
    <property type="entry name" value="NITROGEN METABOLITE REPRESSION PROTEIN NMRA FAMILY MEMBER"/>
    <property type="match status" value="1"/>
</dbReference>